<sequence>MLSALCAAPLLVAAFVGVAWLALRVHPLYLLLGSVCVALALALGCRIHSRFVDQGSAPLAFVVGLVLVATVLAGYVVAFNAVAPQHTCTVTEERTWKRYSPGGYTTYTHRRLACADGRTDSLGSELTARQGEDTTDEKDRTRLSVAYDPNGRLPSLDLDDQFWWVLWASFGMALVIAVHVGVVIAEQRRRRGQKNHSP</sequence>
<evidence type="ECO:0000313" key="3">
    <source>
        <dbReference type="Proteomes" id="UP000252914"/>
    </source>
</evidence>
<keyword evidence="1" id="KW-0472">Membrane</keyword>
<organism evidence="2 3">
    <name type="scientific">Streptomyces diacarni</name>
    <dbReference type="NCBI Taxonomy" id="2800381"/>
    <lineage>
        <taxon>Bacteria</taxon>
        <taxon>Bacillati</taxon>
        <taxon>Actinomycetota</taxon>
        <taxon>Actinomycetes</taxon>
        <taxon>Kitasatosporales</taxon>
        <taxon>Streptomycetaceae</taxon>
        <taxon>Streptomyces</taxon>
    </lineage>
</organism>
<evidence type="ECO:0008006" key="4">
    <source>
        <dbReference type="Google" id="ProtNLM"/>
    </source>
</evidence>
<feature type="transmembrane region" description="Helical" evidence="1">
    <location>
        <begin position="162"/>
        <end position="185"/>
    </location>
</feature>
<keyword evidence="1" id="KW-1133">Transmembrane helix</keyword>
<protein>
    <recommendedName>
        <fullName evidence="4">Transmembrane protein</fullName>
    </recommendedName>
</protein>
<feature type="transmembrane region" description="Helical" evidence="1">
    <location>
        <begin position="29"/>
        <end position="47"/>
    </location>
</feature>
<evidence type="ECO:0000256" key="1">
    <source>
        <dbReference type="SAM" id="Phobius"/>
    </source>
</evidence>
<feature type="transmembrane region" description="Helical" evidence="1">
    <location>
        <begin position="59"/>
        <end position="83"/>
    </location>
</feature>
<keyword evidence="1" id="KW-0812">Transmembrane</keyword>
<name>A0A367F495_9ACTN</name>
<reference evidence="2 3" key="1">
    <citation type="submission" date="2018-06" db="EMBL/GenBank/DDBJ databases">
        <title>Streptomyces reniochalinae sp. nov. and Streptomyces diacarnus sp. nov. from marine sponges.</title>
        <authorList>
            <person name="Li L."/>
        </authorList>
    </citation>
    <scope>NUCLEOTIDE SEQUENCE [LARGE SCALE GENOMIC DNA]</scope>
    <source>
        <strain evidence="2 3">LHW51701</strain>
    </source>
</reference>
<evidence type="ECO:0000313" key="2">
    <source>
        <dbReference type="EMBL" id="RCG24682.1"/>
    </source>
</evidence>
<gene>
    <name evidence="2" type="ORF">DTL70_10020</name>
</gene>
<dbReference type="EMBL" id="QOIN01000039">
    <property type="protein sequence ID" value="RCG24682.1"/>
    <property type="molecule type" value="Genomic_DNA"/>
</dbReference>
<proteinExistence type="predicted"/>
<accession>A0A367F495</accession>
<dbReference type="AlphaFoldDB" id="A0A367F495"/>
<keyword evidence="3" id="KW-1185">Reference proteome</keyword>
<dbReference type="Proteomes" id="UP000252914">
    <property type="component" value="Unassembled WGS sequence"/>
</dbReference>
<comment type="caution">
    <text evidence="2">The sequence shown here is derived from an EMBL/GenBank/DDBJ whole genome shotgun (WGS) entry which is preliminary data.</text>
</comment>